<keyword evidence="1" id="KW-1133">Transmembrane helix</keyword>
<name>A0A915DR65_9BILA</name>
<proteinExistence type="predicted"/>
<protein>
    <submittedName>
        <fullName evidence="3">Uncharacterized protein</fullName>
    </submittedName>
</protein>
<keyword evidence="2" id="KW-1185">Reference proteome</keyword>
<feature type="transmembrane region" description="Helical" evidence="1">
    <location>
        <begin position="7"/>
        <end position="26"/>
    </location>
</feature>
<evidence type="ECO:0000313" key="3">
    <source>
        <dbReference type="WBParaSite" id="jg22261"/>
    </source>
</evidence>
<reference evidence="3" key="1">
    <citation type="submission" date="2022-11" db="UniProtKB">
        <authorList>
            <consortium name="WormBaseParasite"/>
        </authorList>
    </citation>
    <scope>IDENTIFICATION</scope>
</reference>
<dbReference type="WBParaSite" id="jg22261">
    <property type="protein sequence ID" value="jg22261"/>
    <property type="gene ID" value="jg22261"/>
</dbReference>
<keyword evidence="1" id="KW-0812">Transmembrane</keyword>
<evidence type="ECO:0000256" key="1">
    <source>
        <dbReference type="SAM" id="Phobius"/>
    </source>
</evidence>
<sequence>MITIAQFNIACSIAANSMVLFLAEYVRLTSPTNCLTFAVVDGRGLAPPIRTQFVVYSYYHFCIALLFLAIFCLGSRAQEKVRQENFAQL</sequence>
<accession>A0A915DR65</accession>
<keyword evidence="1" id="KW-0472">Membrane</keyword>
<feature type="transmembrane region" description="Helical" evidence="1">
    <location>
        <begin position="53"/>
        <end position="73"/>
    </location>
</feature>
<dbReference type="AlphaFoldDB" id="A0A915DR65"/>
<evidence type="ECO:0000313" key="2">
    <source>
        <dbReference type="Proteomes" id="UP000887574"/>
    </source>
</evidence>
<organism evidence="2 3">
    <name type="scientific">Ditylenchus dipsaci</name>
    <dbReference type="NCBI Taxonomy" id="166011"/>
    <lineage>
        <taxon>Eukaryota</taxon>
        <taxon>Metazoa</taxon>
        <taxon>Ecdysozoa</taxon>
        <taxon>Nematoda</taxon>
        <taxon>Chromadorea</taxon>
        <taxon>Rhabditida</taxon>
        <taxon>Tylenchina</taxon>
        <taxon>Tylenchomorpha</taxon>
        <taxon>Sphaerularioidea</taxon>
        <taxon>Anguinidae</taxon>
        <taxon>Anguininae</taxon>
        <taxon>Ditylenchus</taxon>
    </lineage>
</organism>
<dbReference type="Proteomes" id="UP000887574">
    <property type="component" value="Unplaced"/>
</dbReference>